<dbReference type="GO" id="GO:0003723">
    <property type="term" value="F:RNA binding"/>
    <property type="evidence" value="ECO:0007669"/>
    <property type="project" value="InterPro"/>
</dbReference>
<dbReference type="GO" id="GO:0000973">
    <property type="term" value="P:post-transcriptional tethering of RNA polymerase II gene DNA at nuclear periphery"/>
    <property type="evidence" value="ECO:0007669"/>
    <property type="project" value="TreeGrafter"/>
</dbReference>
<dbReference type="GO" id="GO:0003690">
    <property type="term" value="F:double-stranded DNA binding"/>
    <property type="evidence" value="ECO:0007669"/>
    <property type="project" value="InterPro"/>
</dbReference>
<proteinExistence type="predicted"/>
<name>A0A7J6P1G2_PEROL</name>
<gene>
    <name evidence="2" type="ORF">FOZ60_000960</name>
</gene>
<dbReference type="GO" id="GO:0006368">
    <property type="term" value="P:transcription elongation by RNA polymerase II"/>
    <property type="evidence" value="ECO:0007669"/>
    <property type="project" value="TreeGrafter"/>
</dbReference>
<dbReference type="GO" id="GO:0016973">
    <property type="term" value="P:poly(A)+ mRNA export from nucleus"/>
    <property type="evidence" value="ECO:0007669"/>
    <property type="project" value="TreeGrafter"/>
</dbReference>
<accession>A0A7J6P1G2</accession>
<dbReference type="EMBL" id="JABANP010000111">
    <property type="protein sequence ID" value="KAF4689949.1"/>
    <property type="molecule type" value="Genomic_DNA"/>
</dbReference>
<dbReference type="PANTHER" id="PTHR12732:SF0">
    <property type="entry name" value="PCI DOMAIN-CONTAINING PROTEIN 2"/>
    <property type="match status" value="1"/>
</dbReference>
<organism evidence="2 3">
    <name type="scientific">Perkinsus olseni</name>
    <name type="common">Perkinsus atlanticus</name>
    <dbReference type="NCBI Taxonomy" id="32597"/>
    <lineage>
        <taxon>Eukaryota</taxon>
        <taxon>Sar</taxon>
        <taxon>Alveolata</taxon>
        <taxon>Perkinsozoa</taxon>
        <taxon>Perkinsea</taxon>
        <taxon>Perkinsida</taxon>
        <taxon>Perkinsidae</taxon>
        <taxon>Perkinsus</taxon>
    </lineage>
</organism>
<dbReference type="Gene3D" id="1.10.10.10">
    <property type="entry name" value="Winged helix-like DNA-binding domain superfamily/Winged helix DNA-binding domain"/>
    <property type="match status" value="1"/>
</dbReference>
<dbReference type="InterPro" id="IPR045114">
    <property type="entry name" value="Csn12-like"/>
</dbReference>
<sequence length="437" mass="48846">MRVDEESLADYAEQLAGSLDWAAGEDNQGNIARRAMRTVLHGLGGLDGESDYHIKTVVGQELAEYPSFIADTVKLAILSSKRIAVALDSGRGGADAVAYSLKLLREITEMYRGELGPNNGVTATSSSMASPSDSELSSSAEVDEKEDNLHRVAVILPVLQEVAAFTRKFSKYLDSHHRVSGSSEESDADDGSMGGGGGGSSHYHRYQQRVLDALREEFIRIRRDTRYDKALMPGLFVVLVEIMQICTAMEQPAALEPILRVKTQYFWARHRLFQSRLPDAEHRLDDALKYCPDGHINAKQRILNLLIPCKVRKGILPSRELLERNELAARWAPLLKAIRQGNLAEYERCRTEALSFDDEAGTGRQILPFFLDGMLVWCVYSENDEDGHVCDTYAEGIVGRLLLYGYCKGYISYELKTLVLATRNAFPKPPWEQLREL</sequence>
<reference evidence="2 3" key="1">
    <citation type="submission" date="2020-04" db="EMBL/GenBank/DDBJ databases">
        <title>Perkinsus olseni comparative genomics.</title>
        <authorList>
            <person name="Bogema D.R."/>
        </authorList>
    </citation>
    <scope>NUCLEOTIDE SEQUENCE [LARGE SCALE GENOMIC DNA]</scope>
    <source>
        <strain evidence="2">00978-12</strain>
    </source>
</reference>
<dbReference type="PANTHER" id="PTHR12732">
    <property type="entry name" value="UNCHARACTERIZED PROTEASOME COMPONENT REGION PCI-CONTAINING"/>
    <property type="match status" value="1"/>
</dbReference>
<dbReference type="Proteomes" id="UP000541610">
    <property type="component" value="Unassembled WGS sequence"/>
</dbReference>
<evidence type="ECO:0000313" key="3">
    <source>
        <dbReference type="Proteomes" id="UP000541610"/>
    </source>
</evidence>
<dbReference type="GO" id="GO:0070390">
    <property type="term" value="C:transcription export complex 2"/>
    <property type="evidence" value="ECO:0007669"/>
    <property type="project" value="TreeGrafter"/>
</dbReference>
<dbReference type="AlphaFoldDB" id="A0A7J6P1G2"/>
<dbReference type="OrthoDB" id="10252687at2759"/>
<feature type="region of interest" description="Disordered" evidence="1">
    <location>
        <begin position="114"/>
        <end position="143"/>
    </location>
</feature>
<feature type="region of interest" description="Disordered" evidence="1">
    <location>
        <begin position="179"/>
        <end position="202"/>
    </location>
</feature>
<evidence type="ECO:0000313" key="2">
    <source>
        <dbReference type="EMBL" id="KAF4689949.1"/>
    </source>
</evidence>
<dbReference type="InterPro" id="IPR036388">
    <property type="entry name" value="WH-like_DNA-bd_sf"/>
</dbReference>
<protein>
    <submittedName>
        <fullName evidence="2">Uncharacterized protein</fullName>
    </submittedName>
</protein>
<evidence type="ECO:0000256" key="1">
    <source>
        <dbReference type="SAM" id="MobiDB-lite"/>
    </source>
</evidence>
<comment type="caution">
    <text evidence="2">The sequence shown here is derived from an EMBL/GenBank/DDBJ whole genome shotgun (WGS) entry which is preliminary data.</text>
</comment>
<feature type="compositionally biased region" description="Low complexity" evidence="1">
    <location>
        <begin position="125"/>
        <end position="139"/>
    </location>
</feature>